<feature type="domain" description="N-acetyltransferase" evidence="1">
    <location>
        <begin position="9"/>
        <end position="153"/>
    </location>
</feature>
<evidence type="ECO:0000313" key="2">
    <source>
        <dbReference type="EMBL" id="MEY8001265.1"/>
    </source>
</evidence>
<proteinExistence type="predicted"/>
<keyword evidence="2" id="KW-0808">Transferase</keyword>
<organism evidence="2 3">
    <name type="scientific">Clostridium moutaii</name>
    <dbReference type="NCBI Taxonomy" id="3240932"/>
    <lineage>
        <taxon>Bacteria</taxon>
        <taxon>Bacillati</taxon>
        <taxon>Bacillota</taxon>
        <taxon>Clostridia</taxon>
        <taxon>Eubacteriales</taxon>
        <taxon>Clostridiaceae</taxon>
        <taxon>Clostridium</taxon>
    </lineage>
</organism>
<keyword evidence="2" id="KW-0012">Acyltransferase</keyword>
<accession>A0ABV4BR70</accession>
<reference evidence="2 3" key="1">
    <citation type="submission" date="2024-08" db="EMBL/GenBank/DDBJ databases">
        <title>Clostridium lapicellarii sp. nov., and Clostridium renhuaiense sp. nov., two species isolated from the mud in a fermentation cellar used for producing sauce-flavour Chinese liquors.</title>
        <authorList>
            <person name="Yang F."/>
            <person name="Wang H."/>
            <person name="Chen L.Q."/>
            <person name="Zhou N."/>
            <person name="Lu J.J."/>
            <person name="Pu X.X."/>
            <person name="Wan B."/>
            <person name="Wang L."/>
            <person name="Liu S.J."/>
        </authorList>
    </citation>
    <scope>NUCLEOTIDE SEQUENCE [LARGE SCALE GENOMIC DNA]</scope>
    <source>
        <strain evidence="2 3">MT-5</strain>
    </source>
</reference>
<protein>
    <submittedName>
        <fullName evidence="2">GNAT family N-acetyltransferase</fullName>
        <ecNumber evidence="2">2.3.1.-</ecNumber>
    </submittedName>
</protein>
<dbReference type="PANTHER" id="PTHR43451:SF1">
    <property type="entry name" value="ACETYLTRANSFERASE"/>
    <property type="match status" value="1"/>
</dbReference>
<dbReference type="InterPro" id="IPR052564">
    <property type="entry name" value="N-acetyltrans/Recomb-assoc"/>
</dbReference>
<gene>
    <name evidence="2" type="ORF">AB8U03_13870</name>
</gene>
<dbReference type="EC" id="2.3.1.-" evidence="2"/>
<comment type="caution">
    <text evidence="2">The sequence shown here is derived from an EMBL/GenBank/DDBJ whole genome shotgun (WGS) entry which is preliminary data.</text>
</comment>
<name>A0ABV4BR70_9CLOT</name>
<evidence type="ECO:0000259" key="1">
    <source>
        <dbReference type="PROSITE" id="PS51186"/>
    </source>
</evidence>
<dbReference type="PROSITE" id="PS51186">
    <property type="entry name" value="GNAT"/>
    <property type="match status" value="1"/>
</dbReference>
<dbReference type="PANTHER" id="PTHR43451">
    <property type="entry name" value="ACETYLTRANSFERASE (GNAT) FAMILY PROTEIN"/>
    <property type="match status" value="1"/>
</dbReference>
<dbReference type="Pfam" id="PF13673">
    <property type="entry name" value="Acetyltransf_10"/>
    <property type="match status" value="1"/>
</dbReference>
<dbReference type="SUPFAM" id="SSF55729">
    <property type="entry name" value="Acyl-CoA N-acyltransferases (Nat)"/>
    <property type="match status" value="1"/>
</dbReference>
<evidence type="ECO:0000313" key="3">
    <source>
        <dbReference type="Proteomes" id="UP001564657"/>
    </source>
</evidence>
<sequence length="153" mass="17903">MKIIKPGKNNIRKTLELVWTVFQEFEAPDYSKQGIEEFRKFVSYNSIIEKFDKGEICFWECIDNDNLTGVIATRGINHICMLFVNKEYHRQGIARSLFETVEKVCESKNNITKITVNSSPYAVEVYHRLGFFDTDKEQTVDGIRFTPMVYLLK</sequence>
<dbReference type="RefSeq" id="WP_369705157.1">
    <property type="nucleotide sequence ID" value="NZ_JBGEWD010000015.1"/>
</dbReference>
<dbReference type="GO" id="GO:0016746">
    <property type="term" value="F:acyltransferase activity"/>
    <property type="evidence" value="ECO:0007669"/>
    <property type="project" value="UniProtKB-KW"/>
</dbReference>
<dbReference type="CDD" id="cd04301">
    <property type="entry name" value="NAT_SF"/>
    <property type="match status" value="1"/>
</dbReference>
<dbReference type="InterPro" id="IPR016181">
    <property type="entry name" value="Acyl_CoA_acyltransferase"/>
</dbReference>
<dbReference type="Gene3D" id="3.40.630.30">
    <property type="match status" value="1"/>
</dbReference>
<keyword evidence="3" id="KW-1185">Reference proteome</keyword>
<dbReference type="Proteomes" id="UP001564657">
    <property type="component" value="Unassembled WGS sequence"/>
</dbReference>
<dbReference type="EMBL" id="JBGEWD010000015">
    <property type="protein sequence ID" value="MEY8001265.1"/>
    <property type="molecule type" value="Genomic_DNA"/>
</dbReference>
<dbReference type="InterPro" id="IPR000182">
    <property type="entry name" value="GNAT_dom"/>
</dbReference>